<dbReference type="GO" id="GO:0006508">
    <property type="term" value="P:proteolysis"/>
    <property type="evidence" value="ECO:0007669"/>
    <property type="project" value="UniProtKB-KW"/>
</dbReference>
<keyword evidence="3" id="KW-1185">Reference proteome</keyword>
<keyword evidence="2" id="KW-0645">Protease</keyword>
<organism evidence="2 3">
    <name type="scientific">Aetokthonos hydrillicola Thurmond2011</name>
    <dbReference type="NCBI Taxonomy" id="2712845"/>
    <lineage>
        <taxon>Bacteria</taxon>
        <taxon>Bacillati</taxon>
        <taxon>Cyanobacteriota</taxon>
        <taxon>Cyanophyceae</taxon>
        <taxon>Nostocales</taxon>
        <taxon>Hapalosiphonaceae</taxon>
        <taxon>Aetokthonos</taxon>
    </lineage>
</organism>
<dbReference type="EMBL" id="JAALHA020000007">
    <property type="protein sequence ID" value="MDR9896183.1"/>
    <property type="molecule type" value="Genomic_DNA"/>
</dbReference>
<dbReference type="InterPro" id="IPR009003">
    <property type="entry name" value="Peptidase_S1_PA"/>
</dbReference>
<dbReference type="GO" id="GO:0008233">
    <property type="term" value="F:peptidase activity"/>
    <property type="evidence" value="ECO:0007669"/>
    <property type="project" value="UniProtKB-KW"/>
</dbReference>
<dbReference type="Proteomes" id="UP000667802">
    <property type="component" value="Unassembled WGS sequence"/>
</dbReference>
<dbReference type="InterPro" id="IPR043504">
    <property type="entry name" value="Peptidase_S1_PA_chymotrypsin"/>
</dbReference>
<dbReference type="SUPFAM" id="SSF50494">
    <property type="entry name" value="Trypsin-like serine proteases"/>
    <property type="match status" value="1"/>
</dbReference>
<evidence type="ECO:0000313" key="3">
    <source>
        <dbReference type="Proteomes" id="UP000667802"/>
    </source>
</evidence>
<sequence>MNWLKFTLVPSVGCLLLTLSTWAANVSGGKLTQPQKPLNQLSVQQLHSSAQAITVKVMSQTVLGSGILLKQQGPIYTVLTNAHVLRAGGVPYRIQTNDNRIWLATVYKTNRFGENDLALLQFRSAGPVYKVASIGSSPTEGESVYAAGFTLTEDGSRKKDFAFTTGKVSLVLRKALEGGYQVGYTNDIQKGMSGGPLLNRRGFVVGVNGMHAYPLWDAPSLFADGSEAEPALHQKIIHLSWAVPIEKVLPHNKFY</sequence>
<proteinExistence type="predicted"/>
<feature type="chain" id="PRO_5042833571" evidence="1">
    <location>
        <begin position="24"/>
        <end position="255"/>
    </location>
</feature>
<dbReference type="PANTHER" id="PTHR43019">
    <property type="entry name" value="SERINE ENDOPROTEASE DEGS"/>
    <property type="match status" value="1"/>
</dbReference>
<name>A0AAP5I6Z7_9CYAN</name>
<dbReference type="PANTHER" id="PTHR43019:SF23">
    <property type="entry name" value="PROTEASE DO-LIKE 5, CHLOROPLASTIC"/>
    <property type="match status" value="1"/>
</dbReference>
<evidence type="ECO:0000256" key="1">
    <source>
        <dbReference type="SAM" id="SignalP"/>
    </source>
</evidence>
<dbReference type="Gene3D" id="2.40.10.10">
    <property type="entry name" value="Trypsin-like serine proteases"/>
    <property type="match status" value="2"/>
</dbReference>
<protein>
    <submittedName>
        <fullName evidence="2">Serine protease</fullName>
    </submittedName>
</protein>
<reference evidence="3" key="1">
    <citation type="journal article" date="2021" name="Science">
        <title>Hunting the eagle killer: A cyanobacterial neurotoxin causes vacuolar myelinopathy.</title>
        <authorList>
            <person name="Breinlinger S."/>
            <person name="Phillips T.J."/>
            <person name="Haram B.N."/>
            <person name="Mares J."/>
            <person name="Martinez Yerena J.A."/>
            <person name="Hrouzek P."/>
            <person name="Sobotka R."/>
            <person name="Henderson W.M."/>
            <person name="Schmieder P."/>
            <person name="Williams S.M."/>
            <person name="Lauderdale J.D."/>
            <person name="Wilde H.D."/>
            <person name="Gerrin W."/>
            <person name="Kust A."/>
            <person name="Washington J.W."/>
            <person name="Wagner C."/>
            <person name="Geier B."/>
            <person name="Liebeke M."/>
            <person name="Enke H."/>
            <person name="Niedermeyer T.H.J."/>
            <person name="Wilde S.B."/>
        </authorList>
    </citation>
    <scope>NUCLEOTIDE SEQUENCE [LARGE SCALE GENOMIC DNA]</scope>
    <source>
        <strain evidence="3">Thurmond2011</strain>
    </source>
</reference>
<dbReference type="Pfam" id="PF13365">
    <property type="entry name" value="Trypsin_2"/>
    <property type="match status" value="1"/>
</dbReference>
<dbReference type="RefSeq" id="WP_208344246.1">
    <property type="nucleotide sequence ID" value="NZ_CAWQFN010000486.1"/>
</dbReference>
<accession>A0AAP5I6Z7</accession>
<gene>
    <name evidence="2" type="ORF">G7B40_016675</name>
</gene>
<evidence type="ECO:0000313" key="2">
    <source>
        <dbReference type="EMBL" id="MDR9896183.1"/>
    </source>
</evidence>
<feature type="signal peptide" evidence="1">
    <location>
        <begin position="1"/>
        <end position="23"/>
    </location>
</feature>
<keyword evidence="2" id="KW-0378">Hydrolase</keyword>
<keyword evidence="1" id="KW-0732">Signal</keyword>
<dbReference type="AlphaFoldDB" id="A0AAP5I6Z7"/>
<comment type="caution">
    <text evidence="2">The sequence shown here is derived from an EMBL/GenBank/DDBJ whole genome shotgun (WGS) entry which is preliminary data.</text>
</comment>